<dbReference type="Pfam" id="PF00848">
    <property type="entry name" value="Ring_hydroxyl_A"/>
    <property type="match status" value="1"/>
</dbReference>
<dbReference type="CDD" id="cd03469">
    <property type="entry name" value="Rieske_RO_Alpha_N"/>
    <property type="match status" value="1"/>
</dbReference>
<evidence type="ECO:0000256" key="2">
    <source>
        <dbReference type="ARBA" id="ARBA00022714"/>
    </source>
</evidence>
<comment type="cofactor">
    <cofactor evidence="1">
        <name>Fe cation</name>
        <dbReference type="ChEBI" id="CHEBI:24875"/>
    </cofactor>
</comment>
<proteinExistence type="predicted"/>
<dbReference type="SUPFAM" id="SSF55961">
    <property type="entry name" value="Bet v1-like"/>
    <property type="match status" value="1"/>
</dbReference>
<evidence type="ECO:0000259" key="7">
    <source>
        <dbReference type="PROSITE" id="PS51296"/>
    </source>
</evidence>
<feature type="domain" description="Rieske" evidence="7">
    <location>
        <begin position="41"/>
        <end position="150"/>
    </location>
</feature>
<dbReference type="Proteomes" id="UP000051326">
    <property type="component" value="Unassembled WGS sequence"/>
</dbReference>
<name>A0A0P1HJC4_9RHOB</name>
<reference evidence="8 9" key="1">
    <citation type="submission" date="2015-09" db="EMBL/GenBank/DDBJ databases">
        <authorList>
            <consortium name="Swine Surveillance"/>
        </authorList>
    </citation>
    <scope>NUCLEOTIDE SEQUENCE [LARGE SCALE GENOMIC DNA]</scope>
    <source>
        <strain evidence="8 9">CECT 8399</strain>
    </source>
</reference>
<dbReference type="Gene3D" id="2.102.10.10">
    <property type="entry name" value="Rieske [2Fe-2S] iron-sulphur domain"/>
    <property type="match status" value="1"/>
</dbReference>
<keyword evidence="3" id="KW-0479">Metal-binding</keyword>
<dbReference type="EC" id="1.14.12.1" evidence="8"/>
<dbReference type="InterPro" id="IPR001663">
    <property type="entry name" value="Rng_hydr_dOase-A"/>
</dbReference>
<keyword evidence="5" id="KW-0408">Iron</keyword>
<dbReference type="SUPFAM" id="SSF50022">
    <property type="entry name" value="ISP domain"/>
    <property type="match status" value="1"/>
</dbReference>
<keyword evidence="4 8" id="KW-0560">Oxidoreductase</keyword>
<dbReference type="GO" id="GO:0018618">
    <property type="term" value="F:anthranilate 1,2-dioxygenase (deaminating, decarboxylating) activity"/>
    <property type="evidence" value="ECO:0007669"/>
    <property type="project" value="UniProtKB-EC"/>
</dbReference>
<evidence type="ECO:0000256" key="5">
    <source>
        <dbReference type="ARBA" id="ARBA00023004"/>
    </source>
</evidence>
<keyword evidence="2" id="KW-0001">2Fe-2S</keyword>
<keyword evidence="6" id="KW-0411">Iron-sulfur</keyword>
<keyword evidence="8" id="KW-0223">Dioxygenase</keyword>
<dbReference type="GO" id="GO:0005506">
    <property type="term" value="F:iron ion binding"/>
    <property type="evidence" value="ECO:0007669"/>
    <property type="project" value="InterPro"/>
</dbReference>
<dbReference type="AlphaFoldDB" id="A0A0P1HJC4"/>
<gene>
    <name evidence="8" type="primary">antA_1</name>
    <name evidence="8" type="ORF">PHA8399_00629</name>
</gene>
<evidence type="ECO:0000256" key="1">
    <source>
        <dbReference type="ARBA" id="ARBA00001962"/>
    </source>
</evidence>
<organism evidence="8 9">
    <name type="scientific">Leisingera aquaemixtae</name>
    <dbReference type="NCBI Taxonomy" id="1396826"/>
    <lineage>
        <taxon>Bacteria</taxon>
        <taxon>Pseudomonadati</taxon>
        <taxon>Pseudomonadota</taxon>
        <taxon>Alphaproteobacteria</taxon>
        <taxon>Rhodobacterales</taxon>
        <taxon>Roseobacteraceae</taxon>
        <taxon>Leisingera</taxon>
    </lineage>
</organism>
<dbReference type="GO" id="GO:0051537">
    <property type="term" value="F:2 iron, 2 sulfur cluster binding"/>
    <property type="evidence" value="ECO:0007669"/>
    <property type="project" value="UniProtKB-KW"/>
</dbReference>
<evidence type="ECO:0000313" key="9">
    <source>
        <dbReference type="Proteomes" id="UP000051326"/>
    </source>
</evidence>
<dbReference type="PANTHER" id="PTHR43756">
    <property type="entry name" value="CHOLINE MONOOXYGENASE, CHLOROPLASTIC"/>
    <property type="match status" value="1"/>
</dbReference>
<dbReference type="CDD" id="cd00680">
    <property type="entry name" value="RHO_alpha_C"/>
    <property type="match status" value="1"/>
</dbReference>
<protein>
    <submittedName>
        <fullName evidence="8">Anthranilate 1,2-dioxygenase large subunit</fullName>
        <ecNumber evidence="8">1.14.12.1</ecNumber>
    </submittedName>
</protein>
<evidence type="ECO:0000256" key="3">
    <source>
        <dbReference type="ARBA" id="ARBA00022723"/>
    </source>
</evidence>
<evidence type="ECO:0000256" key="4">
    <source>
        <dbReference type="ARBA" id="ARBA00023002"/>
    </source>
</evidence>
<dbReference type="PRINTS" id="PR00090">
    <property type="entry name" value="RNGDIOXGNASE"/>
</dbReference>
<evidence type="ECO:0000256" key="6">
    <source>
        <dbReference type="ARBA" id="ARBA00023014"/>
    </source>
</evidence>
<dbReference type="Pfam" id="PF00355">
    <property type="entry name" value="Rieske"/>
    <property type="match status" value="1"/>
</dbReference>
<accession>A0A0P1HJC4</accession>
<dbReference type="InterPro" id="IPR036922">
    <property type="entry name" value="Rieske_2Fe-2S_sf"/>
</dbReference>
<evidence type="ECO:0000313" key="8">
    <source>
        <dbReference type="EMBL" id="CUH98515.1"/>
    </source>
</evidence>
<dbReference type="RefSeq" id="WP_058284736.1">
    <property type="nucleotide sequence ID" value="NZ_CYSR01000008.1"/>
</dbReference>
<dbReference type="STRING" id="1396826.PHA8399_00629"/>
<sequence length="401" mass="45369">MKDDVLFQSDPRAGRTGLPAWSYTNPELLEAEKELLFRRHWQLVCHVNDVPEPGDFMAADFTGERALVVRGKDGQVRAFHNLCRHRGSRVVAEDKGHCKHAIICPFHGWAFNLDGTLRGAARPETLPELDPVEWGLKPVEMDIWHGFVFVRFKPGPQPAVSEVMAQFEEEVGPYGLAELLPDGNGISTTEIAANWKCVRDVDNEGYHVPLAHPGLHDLFGSNYDDQPFSNGAARSFGGFRPGDGRMWSVRNYKKLLPKTEALDEEHQAAWLYLGVFPNLVFGIYPDSVIFYHEFPVENGRTIQRAACYKRPAEDRQLRAARYLSGRIDRITSKEDEQLIEWCWEAAFSSGYDGVILSDLEHGVRSYHDELRKLFPVLEQDEPEPGQLKARNAELLAQQGST</sequence>
<dbReference type="PROSITE" id="PS51296">
    <property type="entry name" value="RIESKE"/>
    <property type="match status" value="1"/>
</dbReference>
<dbReference type="InterPro" id="IPR015879">
    <property type="entry name" value="Ring_hydroxy_dOase_asu_C_dom"/>
</dbReference>
<dbReference type="InterPro" id="IPR017941">
    <property type="entry name" value="Rieske_2Fe-2S"/>
</dbReference>
<dbReference type="Gene3D" id="3.90.380.10">
    <property type="entry name" value="Naphthalene 1,2-dioxygenase Alpha Subunit, Chain A, domain 1"/>
    <property type="match status" value="1"/>
</dbReference>
<dbReference type="EMBL" id="CYSR01000008">
    <property type="protein sequence ID" value="CUH98515.1"/>
    <property type="molecule type" value="Genomic_DNA"/>
</dbReference>
<dbReference type="PANTHER" id="PTHR43756:SF5">
    <property type="entry name" value="CHOLINE MONOOXYGENASE, CHLOROPLASTIC"/>
    <property type="match status" value="1"/>
</dbReference>